<dbReference type="EMBL" id="JAEPRB010000031">
    <property type="protein sequence ID" value="KAG2225203.1"/>
    <property type="molecule type" value="Genomic_DNA"/>
</dbReference>
<dbReference type="Gene3D" id="3.40.50.620">
    <property type="entry name" value="HUPs"/>
    <property type="match status" value="1"/>
</dbReference>
<evidence type="ECO:0000313" key="12">
    <source>
        <dbReference type="EMBL" id="KAG2225203.1"/>
    </source>
</evidence>
<dbReference type="EC" id="6.1.1.19" evidence="2"/>
<keyword evidence="3 10" id="KW-0436">Ligase</keyword>
<dbReference type="PROSITE" id="PS00178">
    <property type="entry name" value="AA_TRNA_LIGASE_I"/>
    <property type="match status" value="1"/>
</dbReference>
<dbReference type="GO" id="GO:0006420">
    <property type="term" value="P:arginyl-tRNA aminoacylation"/>
    <property type="evidence" value="ECO:0007669"/>
    <property type="project" value="InterPro"/>
</dbReference>
<dbReference type="FunFam" id="3.40.50.620:FF:000058">
    <property type="entry name" value="Mitochondrial arginyl-tRNA synthetase"/>
    <property type="match status" value="1"/>
</dbReference>
<dbReference type="InterPro" id="IPR001412">
    <property type="entry name" value="aa-tRNA-synth_I_CS"/>
</dbReference>
<dbReference type="Proteomes" id="UP000646827">
    <property type="component" value="Unassembled WGS sequence"/>
</dbReference>
<dbReference type="SUPFAM" id="SSF52374">
    <property type="entry name" value="Nucleotidylyl transferase"/>
    <property type="match status" value="1"/>
</dbReference>
<evidence type="ECO:0000256" key="4">
    <source>
        <dbReference type="ARBA" id="ARBA00022741"/>
    </source>
</evidence>
<dbReference type="AlphaFoldDB" id="A0A8H7VQN0"/>
<dbReference type="Pfam" id="PF00750">
    <property type="entry name" value="tRNA-synt_1d"/>
    <property type="match status" value="1"/>
</dbReference>
<evidence type="ECO:0000256" key="6">
    <source>
        <dbReference type="ARBA" id="ARBA00022917"/>
    </source>
</evidence>
<dbReference type="Gene3D" id="1.10.730.10">
    <property type="entry name" value="Isoleucyl-tRNA Synthetase, Domain 1"/>
    <property type="match status" value="1"/>
</dbReference>
<keyword evidence="7 10" id="KW-0030">Aminoacyl-tRNA synthetase</keyword>
<dbReference type="CDD" id="cd00671">
    <property type="entry name" value="ArgRS_core"/>
    <property type="match status" value="1"/>
</dbReference>
<dbReference type="InterPro" id="IPR009080">
    <property type="entry name" value="tRNAsynth_Ia_anticodon-bd"/>
</dbReference>
<comment type="catalytic activity">
    <reaction evidence="9">
        <text>tRNA(Arg) + L-arginine + ATP = L-arginyl-tRNA(Arg) + AMP + diphosphate</text>
        <dbReference type="Rhea" id="RHEA:20301"/>
        <dbReference type="Rhea" id="RHEA-COMP:9658"/>
        <dbReference type="Rhea" id="RHEA-COMP:9673"/>
        <dbReference type="ChEBI" id="CHEBI:30616"/>
        <dbReference type="ChEBI" id="CHEBI:32682"/>
        <dbReference type="ChEBI" id="CHEBI:33019"/>
        <dbReference type="ChEBI" id="CHEBI:78442"/>
        <dbReference type="ChEBI" id="CHEBI:78513"/>
        <dbReference type="ChEBI" id="CHEBI:456215"/>
        <dbReference type="EC" id="6.1.1.19"/>
    </reaction>
</comment>
<evidence type="ECO:0000256" key="1">
    <source>
        <dbReference type="ARBA" id="ARBA00005594"/>
    </source>
</evidence>
<protein>
    <recommendedName>
        <fullName evidence="2">arginine--tRNA ligase</fullName>
        <ecNumber evidence="2">6.1.1.19</ecNumber>
    </recommendedName>
    <alternativeName>
        <fullName evidence="8">Arginyl-tRNA synthetase</fullName>
    </alternativeName>
</protein>
<comment type="caution">
    <text evidence="12">The sequence shown here is derived from an EMBL/GenBank/DDBJ whole genome shotgun (WGS) entry which is preliminary data.</text>
</comment>
<keyword evidence="5 10" id="KW-0067">ATP-binding</keyword>
<evidence type="ECO:0000256" key="8">
    <source>
        <dbReference type="ARBA" id="ARBA00033033"/>
    </source>
</evidence>
<reference evidence="12 13" key="1">
    <citation type="submission" date="2020-12" db="EMBL/GenBank/DDBJ databases">
        <title>Metabolic potential, ecology and presence of endohyphal bacteria is reflected in genomic diversity of Mucoromycotina.</title>
        <authorList>
            <person name="Muszewska A."/>
            <person name="Okrasinska A."/>
            <person name="Steczkiewicz K."/>
            <person name="Drgas O."/>
            <person name="Orlowska M."/>
            <person name="Perlinska-Lenart U."/>
            <person name="Aleksandrzak-Piekarczyk T."/>
            <person name="Szatraj K."/>
            <person name="Zielenkiewicz U."/>
            <person name="Pilsyk S."/>
            <person name="Malc E."/>
            <person name="Mieczkowski P."/>
            <person name="Kruszewska J.S."/>
            <person name="Biernat P."/>
            <person name="Pawlowska J."/>
        </authorList>
    </citation>
    <scope>NUCLEOTIDE SEQUENCE [LARGE SCALE GENOMIC DNA]</scope>
    <source>
        <strain evidence="12 13">CBS 142.35</strain>
    </source>
</reference>
<sequence>MNLLVLSWQQIKYLLTVSKQQQQQQKLSQGPNIAFKVASTEFIKQVLQQVYKEKDRYGWGHSSQKEEQDNLIDKKEKPTVVIDYSSPNIAKPFHAGHLRSTIHGNFIKRIHQIMGYNVIGINYLGDWGKQYGLLAIGYERYGDREKLENDPIRHLYDVYVKINQEAESDPGIDQLANDYFKRMEEGDENVLKQWRLFRELSIESYASIYKRLNIVFEVYSGESQVEEFIPKIHAKLEEKGLLSKTPDGAHVVDLEEYQLDKAIVQRADGTSLYLTRDLATLMMRMQQYTFDKAIYVVGAEQEGHFKQLFKTAELLFGSEVAERLQHANFGRINGMSTRQGTAVFLQEILDVSKGKILDYMQQDKARYDEELQQQSMEYIDTIADQLGVSAILIQDMKAKRNKNYTFAWDRMTDARGDTGVLLQYAHARMCGIERKANTPVTIDCDYTLLKEREAFELVQQISLFPELVEASFKTLEPCTLVNYLFKLAHTISTANNRLRVKNMNPELAASRMLLFWAAKTTLSNGLSLLGLRPIERM</sequence>
<evidence type="ECO:0000256" key="3">
    <source>
        <dbReference type="ARBA" id="ARBA00022598"/>
    </source>
</evidence>
<evidence type="ECO:0000256" key="10">
    <source>
        <dbReference type="RuleBase" id="RU363038"/>
    </source>
</evidence>
<dbReference type="SUPFAM" id="SSF47323">
    <property type="entry name" value="Anticodon-binding domain of a subclass of class I aminoacyl-tRNA synthetases"/>
    <property type="match status" value="1"/>
</dbReference>
<dbReference type="FunFam" id="1.10.730.10:FF:000006">
    <property type="entry name" value="Arginyl-tRNA synthetase 2, mitochondrial"/>
    <property type="match status" value="1"/>
</dbReference>
<accession>A0A8H7VQN0</accession>
<keyword evidence="13" id="KW-1185">Reference proteome</keyword>
<comment type="similarity">
    <text evidence="1 10">Belongs to the class-I aminoacyl-tRNA synthetase family.</text>
</comment>
<dbReference type="Pfam" id="PF05746">
    <property type="entry name" value="DALR_1"/>
    <property type="match status" value="1"/>
</dbReference>
<evidence type="ECO:0000256" key="5">
    <source>
        <dbReference type="ARBA" id="ARBA00022840"/>
    </source>
</evidence>
<dbReference type="InterPro" id="IPR014729">
    <property type="entry name" value="Rossmann-like_a/b/a_fold"/>
</dbReference>
<evidence type="ECO:0000259" key="11">
    <source>
        <dbReference type="SMART" id="SM00836"/>
    </source>
</evidence>
<dbReference type="GO" id="GO:0005524">
    <property type="term" value="F:ATP binding"/>
    <property type="evidence" value="ECO:0007669"/>
    <property type="project" value="UniProtKB-KW"/>
</dbReference>
<dbReference type="GO" id="GO:0032543">
    <property type="term" value="P:mitochondrial translation"/>
    <property type="evidence" value="ECO:0007669"/>
    <property type="project" value="TreeGrafter"/>
</dbReference>
<evidence type="ECO:0000256" key="9">
    <source>
        <dbReference type="ARBA" id="ARBA00049339"/>
    </source>
</evidence>
<proteinExistence type="inferred from homology"/>
<dbReference type="GO" id="GO:0004814">
    <property type="term" value="F:arginine-tRNA ligase activity"/>
    <property type="evidence" value="ECO:0007669"/>
    <property type="project" value="UniProtKB-EC"/>
</dbReference>
<dbReference type="InterPro" id="IPR035684">
    <property type="entry name" value="ArgRS_core"/>
</dbReference>
<dbReference type="PRINTS" id="PR01038">
    <property type="entry name" value="TRNASYNTHARG"/>
</dbReference>
<dbReference type="InterPro" id="IPR008909">
    <property type="entry name" value="DALR_anticod-bd"/>
</dbReference>
<dbReference type="SMART" id="SM00836">
    <property type="entry name" value="DALR_1"/>
    <property type="match status" value="1"/>
</dbReference>
<dbReference type="OrthoDB" id="68056at2759"/>
<evidence type="ECO:0000256" key="7">
    <source>
        <dbReference type="ARBA" id="ARBA00023146"/>
    </source>
</evidence>
<gene>
    <name evidence="12" type="ORF">INT45_009532</name>
</gene>
<dbReference type="NCBIfam" id="TIGR00456">
    <property type="entry name" value="argS"/>
    <property type="match status" value="1"/>
</dbReference>
<dbReference type="GO" id="GO:0005739">
    <property type="term" value="C:mitochondrion"/>
    <property type="evidence" value="ECO:0007669"/>
    <property type="project" value="TreeGrafter"/>
</dbReference>
<dbReference type="InterPro" id="IPR001278">
    <property type="entry name" value="Arg-tRNA-ligase"/>
</dbReference>
<organism evidence="12 13">
    <name type="scientific">Circinella minor</name>
    <dbReference type="NCBI Taxonomy" id="1195481"/>
    <lineage>
        <taxon>Eukaryota</taxon>
        <taxon>Fungi</taxon>
        <taxon>Fungi incertae sedis</taxon>
        <taxon>Mucoromycota</taxon>
        <taxon>Mucoromycotina</taxon>
        <taxon>Mucoromycetes</taxon>
        <taxon>Mucorales</taxon>
        <taxon>Lichtheimiaceae</taxon>
        <taxon>Circinella</taxon>
    </lineage>
</organism>
<evidence type="ECO:0000256" key="2">
    <source>
        <dbReference type="ARBA" id="ARBA00012837"/>
    </source>
</evidence>
<keyword evidence="4 10" id="KW-0547">Nucleotide-binding</keyword>
<name>A0A8H7VQN0_9FUNG</name>
<keyword evidence="6 10" id="KW-0648">Protein biosynthesis</keyword>
<evidence type="ECO:0000313" key="13">
    <source>
        <dbReference type="Proteomes" id="UP000646827"/>
    </source>
</evidence>
<dbReference type="PANTHER" id="PTHR11956">
    <property type="entry name" value="ARGINYL-TRNA SYNTHETASE"/>
    <property type="match status" value="1"/>
</dbReference>
<feature type="domain" description="DALR anticodon binding" evidence="11">
    <location>
        <begin position="422"/>
        <end position="537"/>
    </location>
</feature>
<dbReference type="PANTHER" id="PTHR11956:SF11">
    <property type="entry name" value="ARGININE--TRNA LIGASE, MITOCHONDRIAL-RELATED"/>
    <property type="match status" value="1"/>
</dbReference>